<keyword evidence="2" id="KW-1133">Transmembrane helix</keyword>
<keyword evidence="2" id="KW-0812">Transmembrane</keyword>
<reference evidence="3" key="1">
    <citation type="submission" date="2021-12" db="EMBL/GenBank/DDBJ databases">
        <authorList>
            <person name="King R."/>
        </authorList>
    </citation>
    <scope>NUCLEOTIDE SEQUENCE</scope>
</reference>
<feature type="region of interest" description="Disordered" evidence="1">
    <location>
        <begin position="250"/>
        <end position="271"/>
    </location>
</feature>
<keyword evidence="2" id="KW-0472">Membrane</keyword>
<dbReference type="EMBL" id="OU893335">
    <property type="protein sequence ID" value="CAH0759342.1"/>
    <property type="molecule type" value="Genomic_DNA"/>
</dbReference>
<sequence>MTAEKTKGHFAKMPPATKKVAPDGGWAWMVCLGVSLVNFSTRSLEPSFGLLFKDLLDDLGVHTTGASVIASTLDSVVNFSGFFVGPVIKTFSYRKVCFVGSMICALGLLFTAPANSMGHILATYSTLGGFGVGLASSSSFVSLNHYFSKKRGQAVGLSMAGTGFGLMVMPQLVKLLLGEYGFRWTVVILGALAFHAVLGSCLLQPVKRHLKEVPVDCEMQQVKEMECILESDEEAEDKFEINPLVSHPMTKLTPQRSHSNMNHPSVRTVGMPRAKTCDKPLPEFEKHSKFLGLTTAASVAAMPRVTSSGSMSEAARKRKASVISNISNMDFTGSYLQLYLDFLEEESPNEKTADEEAIQMKAIKKSEPEEEKKKGFLKKFIALMDLDLLKDWSFLNLLLGLSLFWSGELQFRMLTPFFIRSLGYNMNDTAFCLSMTAITDILVRLILPPIFDRTTISKKMIFFISAFFLAATRSGELIVLTR</sequence>
<dbReference type="InterPro" id="IPR036259">
    <property type="entry name" value="MFS_trans_sf"/>
</dbReference>
<feature type="transmembrane region" description="Helical" evidence="2">
    <location>
        <begin position="426"/>
        <end position="447"/>
    </location>
</feature>
<evidence type="ECO:0000313" key="4">
    <source>
        <dbReference type="Proteomes" id="UP001153714"/>
    </source>
</evidence>
<dbReference type="GO" id="GO:0008028">
    <property type="term" value="F:monocarboxylic acid transmembrane transporter activity"/>
    <property type="evidence" value="ECO:0007669"/>
    <property type="project" value="TreeGrafter"/>
</dbReference>
<feature type="transmembrane region" description="Helical" evidence="2">
    <location>
        <begin position="120"/>
        <end position="143"/>
    </location>
</feature>
<dbReference type="InterPro" id="IPR050327">
    <property type="entry name" value="Proton-linked_MCT"/>
</dbReference>
<dbReference type="AlphaFoldDB" id="A0A9P0C8G8"/>
<evidence type="ECO:0000256" key="1">
    <source>
        <dbReference type="SAM" id="MobiDB-lite"/>
    </source>
</evidence>
<dbReference type="PANTHER" id="PTHR11360">
    <property type="entry name" value="MONOCARBOXYLATE TRANSPORTER"/>
    <property type="match status" value="1"/>
</dbReference>
<dbReference type="OrthoDB" id="5667at2759"/>
<feature type="transmembrane region" description="Helical" evidence="2">
    <location>
        <begin position="155"/>
        <end position="176"/>
    </location>
</feature>
<organism evidence="3 4">
    <name type="scientific">Diatraea saccharalis</name>
    <name type="common">sugarcane borer</name>
    <dbReference type="NCBI Taxonomy" id="40085"/>
    <lineage>
        <taxon>Eukaryota</taxon>
        <taxon>Metazoa</taxon>
        <taxon>Ecdysozoa</taxon>
        <taxon>Arthropoda</taxon>
        <taxon>Hexapoda</taxon>
        <taxon>Insecta</taxon>
        <taxon>Pterygota</taxon>
        <taxon>Neoptera</taxon>
        <taxon>Endopterygota</taxon>
        <taxon>Lepidoptera</taxon>
        <taxon>Glossata</taxon>
        <taxon>Ditrysia</taxon>
        <taxon>Pyraloidea</taxon>
        <taxon>Crambidae</taxon>
        <taxon>Crambinae</taxon>
        <taxon>Diatraea</taxon>
    </lineage>
</organism>
<name>A0A9P0C8G8_9NEOP</name>
<dbReference type="PANTHER" id="PTHR11360:SF163">
    <property type="entry name" value="MONOCARBOXYLATE TRANSPORTER 9-LIKE PROTEIN"/>
    <property type="match status" value="1"/>
</dbReference>
<accession>A0A9P0C8G8</accession>
<dbReference type="SUPFAM" id="SSF103473">
    <property type="entry name" value="MFS general substrate transporter"/>
    <property type="match status" value="1"/>
</dbReference>
<feature type="transmembrane region" description="Helical" evidence="2">
    <location>
        <begin position="96"/>
        <end position="114"/>
    </location>
</feature>
<evidence type="ECO:0000256" key="2">
    <source>
        <dbReference type="SAM" id="Phobius"/>
    </source>
</evidence>
<feature type="compositionally biased region" description="Polar residues" evidence="1">
    <location>
        <begin position="252"/>
        <end position="265"/>
    </location>
</feature>
<proteinExistence type="predicted"/>
<evidence type="ECO:0000313" key="3">
    <source>
        <dbReference type="EMBL" id="CAH0759342.1"/>
    </source>
</evidence>
<dbReference type="Proteomes" id="UP001153714">
    <property type="component" value="Chromosome 4"/>
</dbReference>
<dbReference type="InterPro" id="IPR011701">
    <property type="entry name" value="MFS"/>
</dbReference>
<keyword evidence="4" id="KW-1185">Reference proteome</keyword>
<protein>
    <submittedName>
        <fullName evidence="3">Uncharacterized protein</fullName>
    </submittedName>
</protein>
<dbReference type="Gene3D" id="1.20.1250.20">
    <property type="entry name" value="MFS general substrate transporter like domains"/>
    <property type="match status" value="1"/>
</dbReference>
<feature type="transmembrane region" description="Helical" evidence="2">
    <location>
        <begin position="388"/>
        <end position="406"/>
    </location>
</feature>
<dbReference type="Pfam" id="PF07690">
    <property type="entry name" value="MFS_1"/>
    <property type="match status" value="1"/>
</dbReference>
<feature type="transmembrane region" description="Helical" evidence="2">
    <location>
        <begin position="459"/>
        <end position="480"/>
    </location>
</feature>
<gene>
    <name evidence="3" type="ORF">DIATSA_LOCUS9673</name>
</gene>
<reference evidence="3" key="2">
    <citation type="submission" date="2022-10" db="EMBL/GenBank/DDBJ databases">
        <authorList>
            <consortium name="ENA_rothamsted_submissions"/>
            <consortium name="culmorum"/>
            <person name="King R."/>
        </authorList>
    </citation>
    <scope>NUCLEOTIDE SEQUENCE</scope>
</reference>
<feature type="transmembrane region" description="Helical" evidence="2">
    <location>
        <begin position="182"/>
        <end position="203"/>
    </location>
</feature>